<dbReference type="RefSeq" id="WP_157004823.1">
    <property type="nucleotide sequence ID" value="NZ_WPOC01000003.1"/>
</dbReference>
<accession>A0A6N8IEJ3</accession>
<dbReference type="Proteomes" id="UP000468327">
    <property type="component" value="Unassembled WGS sequence"/>
</dbReference>
<keyword evidence="2" id="KW-1185">Reference proteome</keyword>
<evidence type="ECO:0000313" key="1">
    <source>
        <dbReference type="EMBL" id="MVN14187.1"/>
    </source>
</evidence>
<dbReference type="EMBL" id="WPOC01000003">
    <property type="protein sequence ID" value="MVN14187.1"/>
    <property type="molecule type" value="Genomic_DNA"/>
</dbReference>
<gene>
    <name evidence="1" type="ORF">GO738_02280</name>
</gene>
<proteinExistence type="predicted"/>
<dbReference type="AlphaFoldDB" id="A0A6N8IEJ3"/>
<reference evidence="1 2" key="1">
    <citation type="submission" date="2019-11" db="EMBL/GenBank/DDBJ databases">
        <title>Whole genome shotgun sequencing (WGS) data from Adlercreutzia equolifaciens ResAG-91, Eggerthella lenta MRI-F36, MRI-F37, MRI-F40, ResAG-49, ResAG-88, ResAG-121, ResAG-145, and Gordonibacter sp. ResAG-5, ResAG-26, ResAG-43, ResAG-50, ResAG-59.</title>
        <authorList>
            <person name="Stoll D.A."/>
            <person name="Danylec N."/>
            <person name="Franz C.M.A.P."/>
            <person name="Huch M."/>
        </authorList>
    </citation>
    <scope>NUCLEOTIDE SEQUENCE [LARGE SCALE GENOMIC DNA]</scope>
    <source>
        <strain evidence="1 2">ResAG-59</strain>
    </source>
</reference>
<comment type="caution">
    <text evidence="1">The sequence shown here is derived from an EMBL/GenBank/DDBJ whole genome shotgun (WGS) entry which is preliminary data.</text>
</comment>
<evidence type="ECO:0000313" key="2">
    <source>
        <dbReference type="Proteomes" id="UP000468327"/>
    </source>
</evidence>
<organism evidence="1 2">
    <name type="scientific">Gordonibacter urolithinfaciens</name>
    <dbReference type="NCBI Taxonomy" id="1335613"/>
    <lineage>
        <taxon>Bacteria</taxon>
        <taxon>Bacillati</taxon>
        <taxon>Actinomycetota</taxon>
        <taxon>Coriobacteriia</taxon>
        <taxon>Eggerthellales</taxon>
        <taxon>Eggerthellaceae</taxon>
        <taxon>Gordonibacter</taxon>
    </lineage>
</organism>
<evidence type="ECO:0008006" key="3">
    <source>
        <dbReference type="Google" id="ProtNLM"/>
    </source>
</evidence>
<name>A0A6N8IEJ3_9ACTN</name>
<protein>
    <recommendedName>
        <fullName evidence="3">CopG family transcriptional regulator</fullName>
    </recommendedName>
</protein>
<sequence length="66" mass="7307">MDESELRKRVLGGKKTERLVFAVTPEMKTAMEKVAEEECASVSAILTALATEKVLEHRALFAKEGE</sequence>